<evidence type="ECO:0000313" key="1">
    <source>
        <dbReference type="EMBL" id="HIW92277.1"/>
    </source>
</evidence>
<evidence type="ECO:0000313" key="2">
    <source>
        <dbReference type="Proteomes" id="UP000824190"/>
    </source>
</evidence>
<dbReference type="Proteomes" id="UP000824190">
    <property type="component" value="Unassembled WGS sequence"/>
</dbReference>
<name>A0A9D1ULL6_9CORY</name>
<dbReference type="AlphaFoldDB" id="A0A9D1ULL6"/>
<gene>
    <name evidence="1" type="ORF">H9870_11530</name>
</gene>
<comment type="caution">
    <text evidence="1">The sequence shown here is derived from an EMBL/GenBank/DDBJ whole genome shotgun (WGS) entry which is preliminary data.</text>
</comment>
<dbReference type="EMBL" id="DXGC01000096">
    <property type="protein sequence ID" value="HIW92277.1"/>
    <property type="molecule type" value="Genomic_DNA"/>
</dbReference>
<reference evidence="1" key="1">
    <citation type="journal article" date="2021" name="PeerJ">
        <title>Extensive microbial diversity within the chicken gut microbiome revealed by metagenomics and culture.</title>
        <authorList>
            <person name="Gilroy R."/>
            <person name="Ravi A."/>
            <person name="Getino M."/>
            <person name="Pursley I."/>
            <person name="Horton D.L."/>
            <person name="Alikhan N.F."/>
            <person name="Baker D."/>
            <person name="Gharbi K."/>
            <person name="Hall N."/>
            <person name="Watson M."/>
            <person name="Adriaenssens E.M."/>
            <person name="Foster-Nyarko E."/>
            <person name="Jarju S."/>
            <person name="Secka A."/>
            <person name="Antonio M."/>
            <person name="Oren A."/>
            <person name="Chaudhuri R.R."/>
            <person name="La Ragione R."/>
            <person name="Hildebrand F."/>
            <person name="Pallen M.J."/>
        </authorList>
    </citation>
    <scope>NUCLEOTIDE SEQUENCE</scope>
    <source>
        <strain evidence="1">CHK32-1732</strain>
    </source>
</reference>
<organism evidence="1 2">
    <name type="scientific">Candidatus Corynebacterium avicola</name>
    <dbReference type="NCBI Taxonomy" id="2838527"/>
    <lineage>
        <taxon>Bacteria</taxon>
        <taxon>Bacillati</taxon>
        <taxon>Actinomycetota</taxon>
        <taxon>Actinomycetes</taxon>
        <taxon>Mycobacteriales</taxon>
        <taxon>Corynebacteriaceae</taxon>
        <taxon>Corynebacterium</taxon>
    </lineage>
</organism>
<reference evidence="1" key="2">
    <citation type="submission" date="2021-04" db="EMBL/GenBank/DDBJ databases">
        <authorList>
            <person name="Gilroy R."/>
        </authorList>
    </citation>
    <scope>NUCLEOTIDE SEQUENCE</scope>
    <source>
        <strain evidence="1">CHK32-1732</strain>
    </source>
</reference>
<sequence>MTFDELCEWLLDPPVGTLHARVRWSGSAEHTWYIMGGQYPWGPGPRVAAPEGGEEGGDESVLELWRDGQRLRVEVNGQLRYLSDGQRSWMFRTGSAVSQLGSTHGPGYTGDANWLVNRPPAGDWSVRGDAADGTVEEDACTGRPAWKVTVGDVVAWFDRETRYTLALGFAGATYREELVDAEFGMPLDAGLFTWVGPTMSPQEHLRQEKAEKAAAARRRMRTHVASDLSPVPVTLDLTPILVPVHDDVTGEFSAYGEGFSLNRTRRADRPGETAVDEPSSELHRWSTPDFDWELTVENLVSVDRAGMEILWEQLHPSVPVDRYSRYRPEQ</sequence>
<protein>
    <submittedName>
        <fullName evidence="1">Uncharacterized protein</fullName>
    </submittedName>
</protein>
<accession>A0A9D1ULL6</accession>
<proteinExistence type="predicted"/>